<organism evidence="1 2">
    <name type="scientific">Adonisia turfae CCMR0082</name>
    <dbReference type="NCBI Taxonomy" id="2304604"/>
    <lineage>
        <taxon>Bacteria</taxon>
        <taxon>Bacillati</taxon>
        <taxon>Cyanobacteriota</taxon>
        <taxon>Adonisia</taxon>
        <taxon>Adonisia turfae</taxon>
    </lineage>
</organism>
<dbReference type="EMBL" id="QZCE01000002">
    <property type="protein sequence ID" value="NEZ65646.1"/>
    <property type="molecule type" value="Genomic_DNA"/>
</dbReference>
<comment type="caution">
    <text evidence="1">The sequence shown here is derived from an EMBL/GenBank/DDBJ whole genome shotgun (WGS) entry which is preliminary data.</text>
</comment>
<evidence type="ECO:0000313" key="1">
    <source>
        <dbReference type="EMBL" id="NEZ65646.1"/>
    </source>
</evidence>
<name>A0A6M0SBF6_9CYAN</name>
<reference evidence="1 2" key="1">
    <citation type="journal article" date="2020" name="Microb. Ecol.">
        <title>Ecogenomics of the Marine Benthic Filamentous Cyanobacterium Adonisia.</title>
        <authorList>
            <person name="Walter J.M."/>
            <person name="Coutinho F.H."/>
            <person name="Leomil L."/>
            <person name="Hargreaves P.I."/>
            <person name="Campeao M.E."/>
            <person name="Vieira V.V."/>
            <person name="Silva B.S."/>
            <person name="Fistarol G.O."/>
            <person name="Salomon P.S."/>
            <person name="Sawabe T."/>
            <person name="Mino S."/>
            <person name="Hosokawa M."/>
            <person name="Miyashita H."/>
            <person name="Maruyama F."/>
            <person name="van Verk M.C."/>
            <person name="Dutilh B.E."/>
            <person name="Thompson C.C."/>
            <person name="Thompson F.L."/>
        </authorList>
    </citation>
    <scope>NUCLEOTIDE SEQUENCE [LARGE SCALE GENOMIC DNA]</scope>
    <source>
        <strain evidence="1 2">CCMR0082</strain>
    </source>
</reference>
<proteinExistence type="predicted"/>
<accession>A0A6M0SBF6</accession>
<dbReference type="RefSeq" id="WP_163666900.1">
    <property type="nucleotide sequence ID" value="NZ_QZCE01000002.1"/>
</dbReference>
<dbReference type="AlphaFoldDB" id="A0A6M0SBF6"/>
<evidence type="ECO:0000313" key="2">
    <source>
        <dbReference type="Proteomes" id="UP000473574"/>
    </source>
</evidence>
<dbReference type="Proteomes" id="UP000473574">
    <property type="component" value="Unassembled WGS sequence"/>
</dbReference>
<gene>
    <name evidence="1" type="ORF">D0962_23300</name>
</gene>
<sequence>MRKLKLDASRLISEEQLDGADLPDIVLLIGGETVPEDLPQRLLAEDVGIESDGQASLVLINGETTVESWLNAEAAMKDIRGIQHSLAEDFGVVDGWHAFTMWRAAMEKALQRQTSNVALLSLELEPVSQIIRMHWLRS</sequence>
<protein>
    <submittedName>
        <fullName evidence="1">Uncharacterized protein</fullName>
    </submittedName>
</protein>